<organism evidence="3">
    <name type="scientific">Chromera velia CCMP2878</name>
    <dbReference type="NCBI Taxonomy" id="1169474"/>
    <lineage>
        <taxon>Eukaryota</taxon>
        <taxon>Sar</taxon>
        <taxon>Alveolata</taxon>
        <taxon>Colpodellida</taxon>
        <taxon>Chromeraceae</taxon>
        <taxon>Chromera</taxon>
    </lineage>
</organism>
<protein>
    <submittedName>
        <fullName evidence="3">Uncharacterized protein</fullName>
    </submittedName>
</protein>
<feature type="signal peptide" evidence="2">
    <location>
        <begin position="1"/>
        <end position="16"/>
    </location>
</feature>
<evidence type="ECO:0000256" key="1">
    <source>
        <dbReference type="SAM" id="MobiDB-lite"/>
    </source>
</evidence>
<feature type="region of interest" description="Disordered" evidence="1">
    <location>
        <begin position="22"/>
        <end position="56"/>
    </location>
</feature>
<proteinExistence type="predicted"/>
<reference evidence="3" key="1">
    <citation type="submission" date="2014-11" db="EMBL/GenBank/DDBJ databases">
        <authorList>
            <person name="Otto D Thomas"/>
            <person name="Naeem Raeece"/>
        </authorList>
    </citation>
    <scope>NUCLEOTIDE SEQUENCE</scope>
</reference>
<sequence>MKFAALASLFVLGAFAQDAAPAETPAAAPAVAAEPAAAPAEAPAAGAPADEVPSELPIEEEYELTPEEEEQMEMEELEAMDMGLPLEPVMVKDTVWIPSMTYEPLVDEKGTPLTVEEFDAMMHEGHGQQPHAL</sequence>
<keyword evidence="2" id="KW-0732">Signal</keyword>
<dbReference type="VEuPathDB" id="CryptoDB:Cvel_14013"/>
<evidence type="ECO:0000256" key="2">
    <source>
        <dbReference type="SAM" id="SignalP"/>
    </source>
</evidence>
<feature type="chain" id="PRO_5005192550" evidence="2">
    <location>
        <begin position="17"/>
        <end position="133"/>
    </location>
</feature>
<gene>
    <name evidence="3" type="ORF">Cvel_14013</name>
</gene>
<accession>A0A0G4IFU0</accession>
<dbReference type="AlphaFoldDB" id="A0A0G4IFU0"/>
<name>A0A0G4IFU0_9ALVE</name>
<evidence type="ECO:0000313" key="3">
    <source>
        <dbReference type="EMBL" id="CEM56019.1"/>
    </source>
</evidence>
<dbReference type="EMBL" id="CDMZ01005933">
    <property type="protein sequence ID" value="CEM56019.1"/>
    <property type="molecule type" value="Genomic_DNA"/>
</dbReference>